<dbReference type="SMART" id="SM00052">
    <property type="entry name" value="EAL"/>
    <property type="match status" value="1"/>
</dbReference>
<dbReference type="Pfam" id="PF00563">
    <property type="entry name" value="EAL"/>
    <property type="match status" value="1"/>
</dbReference>
<dbReference type="CDD" id="cd18773">
    <property type="entry name" value="PDC1_HK_sensor"/>
    <property type="match status" value="1"/>
</dbReference>
<evidence type="ECO:0000313" key="4">
    <source>
        <dbReference type="Proteomes" id="UP000028042"/>
    </source>
</evidence>
<dbReference type="CDD" id="cd01948">
    <property type="entry name" value="EAL"/>
    <property type="match status" value="1"/>
</dbReference>
<dbReference type="PROSITE" id="PS50883">
    <property type="entry name" value="EAL"/>
    <property type="match status" value="1"/>
</dbReference>
<dbReference type="AlphaFoldDB" id="A0A0H3IXQ8"/>
<reference evidence="3" key="2">
    <citation type="submission" date="2015-10" db="EMBL/GenBank/DDBJ databases">
        <title>Improved Draft Genome Sequence of Clostridium pasteurianum Strain ATCC 6013 (DSM 525) Using a Hybrid Next-Generation Sequencing Approach.</title>
        <authorList>
            <person name="Pyne M.E."/>
            <person name="Utturkar S.M."/>
            <person name="Brown S.D."/>
            <person name="Moo-Young M."/>
            <person name="Chung D.A."/>
            <person name="Chou P.C."/>
        </authorList>
    </citation>
    <scope>NUCLEOTIDE SEQUENCE</scope>
    <source>
        <strain evidence="3">ATCC 6013</strain>
    </source>
</reference>
<dbReference type="KEGG" id="cpae:CPAST_c01510"/>
<evidence type="ECO:0000259" key="1">
    <source>
        <dbReference type="PROSITE" id="PS50883"/>
    </source>
</evidence>
<evidence type="ECO:0000313" key="5">
    <source>
        <dbReference type="Proteomes" id="UP000030905"/>
    </source>
</evidence>
<accession>A0A0H3IXQ8</accession>
<gene>
    <name evidence="2" type="ORF">CLPA_c01510</name>
    <name evidence="3" type="ORF">CP6013_02997</name>
</gene>
<dbReference type="PANTHER" id="PTHR33121:SF70">
    <property type="entry name" value="SIGNALING PROTEIN YKOW"/>
    <property type="match status" value="1"/>
</dbReference>
<dbReference type="KEGG" id="cpat:CLPA_c01510"/>
<name>A0A0H3IXQ8_CLOPA</name>
<sequence>MDTKKEGISLNINNIIEQKNLQLVFQPVVSVIKKSVIGLEALCTGSLDANGQFISRDFLLTHASKEGEAIELDRLYREKALSNFVKLYKENKDMLLFIDINISIIDKYIGSKILLNVVNEYKIEPKNIVLEIVAEKIDDVEAMQKFINFYRSRGFLIALEDLGAGFANLDMISYVEPDIIKINSAITKEISYNYYKQEIFKSLINLSKKVGALVIAEDIGTEAEAMMVMELGADMIQGPVFSEGINIENVNLSDIKEKTRQLSIEYKDYMIEEINAKEKAHEDYNNIINNIIDRLSKEDSKKFDIIIDKIVEDYSILECVYILDNNGCQVTDTATRCKNMLSQKALIFQPAKKGTNHSLKKYYYFPKSMHLDRYVTEPYVSLATGNLCITISANFKNSLNDEYILCVDFNPDYINI</sequence>
<dbReference type="InterPro" id="IPR050706">
    <property type="entry name" value="Cyclic-di-GMP_PDE-like"/>
</dbReference>
<dbReference type="InterPro" id="IPR035919">
    <property type="entry name" value="EAL_sf"/>
</dbReference>
<evidence type="ECO:0000313" key="2">
    <source>
        <dbReference type="EMBL" id="AJA50239.1"/>
    </source>
</evidence>
<dbReference type="Proteomes" id="UP000030905">
    <property type="component" value="Chromosome"/>
</dbReference>
<reference evidence="3 4" key="3">
    <citation type="journal article" name="Genome Announc.">
        <title>Improved Draft Genome Sequence of Clostridium pasteurianum Strain ATCC 6013 (DSM 525) Using a Hybrid Next-Generation Sequencing Approach.</title>
        <authorList>
            <person name="Pyne M.E."/>
            <person name="Utturkar S."/>
            <person name="Brown S.D."/>
            <person name="Moo-Young M."/>
            <person name="Chung D.A."/>
            <person name="Chou C.P."/>
        </authorList>
    </citation>
    <scope>NUCLEOTIDE SEQUENCE [LARGE SCALE GENOMIC DNA]</scope>
    <source>
        <strain evidence="3 4">ATCC 6013</strain>
    </source>
</reference>
<reference evidence="2 5" key="1">
    <citation type="journal article" date="2015" name="Genome Announc.">
        <title>Complete Genome Sequence of the Nitrogen-Fixing and Solvent-Producing Clostridium pasteurianum DSM 525.</title>
        <authorList>
            <person name="Poehlein A."/>
            <person name="Grosse-Honebrink A."/>
            <person name="Zhang Y."/>
            <person name="Minton N.P."/>
            <person name="Daniel R."/>
        </authorList>
    </citation>
    <scope>NUCLEOTIDE SEQUENCE [LARGE SCALE GENOMIC DNA]</scope>
    <source>
        <strain evidence="2">DSM 525</strain>
        <strain evidence="5">DSM 525 / ATCC 6013</strain>
    </source>
</reference>
<dbReference type="InterPro" id="IPR029151">
    <property type="entry name" value="Sensor-like_sf"/>
</dbReference>
<keyword evidence="5" id="KW-1185">Reference proteome</keyword>
<dbReference type="GO" id="GO:0071111">
    <property type="term" value="F:cyclic-guanylate-specific phosphodiesterase activity"/>
    <property type="evidence" value="ECO:0007669"/>
    <property type="project" value="InterPro"/>
</dbReference>
<protein>
    <submittedName>
        <fullName evidence="3">Diguanylate phosphodiesterase</fullName>
    </submittedName>
    <submittedName>
        <fullName evidence="2">Sensory protein</fullName>
    </submittedName>
</protein>
<feature type="domain" description="EAL" evidence="1">
    <location>
        <begin position="5"/>
        <end position="258"/>
    </location>
</feature>
<dbReference type="Gene3D" id="3.30.450.20">
    <property type="entry name" value="PAS domain"/>
    <property type="match status" value="1"/>
</dbReference>
<dbReference type="eggNOG" id="COG2200">
    <property type="taxonomic scope" value="Bacteria"/>
</dbReference>
<dbReference type="GeneID" id="93072407"/>
<dbReference type="Proteomes" id="UP000028042">
    <property type="component" value="Unassembled WGS sequence"/>
</dbReference>
<dbReference type="PATRIC" id="fig|1262449.3.peg.39"/>
<organism evidence="2 5">
    <name type="scientific">Clostridium pasteurianum DSM 525 = ATCC 6013</name>
    <dbReference type="NCBI Taxonomy" id="1262449"/>
    <lineage>
        <taxon>Bacteria</taxon>
        <taxon>Bacillati</taxon>
        <taxon>Bacillota</taxon>
        <taxon>Clostridia</taxon>
        <taxon>Eubacteriales</taxon>
        <taxon>Clostridiaceae</taxon>
        <taxon>Clostridium</taxon>
    </lineage>
</organism>
<proteinExistence type="predicted"/>
<dbReference type="PANTHER" id="PTHR33121">
    <property type="entry name" value="CYCLIC DI-GMP PHOSPHODIESTERASE PDEF"/>
    <property type="match status" value="1"/>
</dbReference>
<evidence type="ECO:0000313" key="3">
    <source>
        <dbReference type="EMBL" id="KRU13749.1"/>
    </source>
</evidence>
<dbReference type="EMBL" id="JPGY02000001">
    <property type="protein sequence ID" value="KRU13749.1"/>
    <property type="molecule type" value="Genomic_DNA"/>
</dbReference>
<dbReference type="SUPFAM" id="SSF141868">
    <property type="entry name" value="EAL domain-like"/>
    <property type="match status" value="1"/>
</dbReference>
<dbReference type="EMBL" id="CP009268">
    <property type="protein sequence ID" value="AJA50239.1"/>
    <property type="molecule type" value="Genomic_DNA"/>
</dbReference>
<dbReference type="RefSeq" id="WP_003440387.1">
    <property type="nucleotide sequence ID" value="NZ_ANZB01000001.1"/>
</dbReference>
<dbReference type="SUPFAM" id="SSF103190">
    <property type="entry name" value="Sensory domain-like"/>
    <property type="match status" value="1"/>
</dbReference>
<dbReference type="Gene3D" id="3.20.20.450">
    <property type="entry name" value="EAL domain"/>
    <property type="match status" value="1"/>
</dbReference>
<dbReference type="InterPro" id="IPR001633">
    <property type="entry name" value="EAL_dom"/>
</dbReference>